<reference evidence="4" key="1">
    <citation type="submission" date="2021-01" db="EMBL/GenBank/DDBJ databases">
        <title>Fulvivirga kasyanovii gen. nov., sp nov., a novel member of the phylum Bacteroidetes isolated from seawater in a mussel farm.</title>
        <authorList>
            <person name="Zhao L.-H."/>
            <person name="Wang Z.-J."/>
        </authorList>
    </citation>
    <scope>NUCLEOTIDE SEQUENCE</scope>
    <source>
        <strain evidence="4">2943</strain>
    </source>
</reference>
<dbReference type="PROSITE" id="PS50005">
    <property type="entry name" value="TPR"/>
    <property type="match status" value="1"/>
</dbReference>
<proteinExistence type="predicted"/>
<evidence type="ECO:0000256" key="1">
    <source>
        <dbReference type="ARBA" id="ARBA00022737"/>
    </source>
</evidence>
<evidence type="ECO:0000313" key="4">
    <source>
        <dbReference type="EMBL" id="MBL3657930.1"/>
    </source>
</evidence>
<comment type="caution">
    <text evidence="4">The sequence shown here is derived from an EMBL/GenBank/DDBJ whole genome shotgun (WGS) entry which is preliminary data.</text>
</comment>
<keyword evidence="1" id="KW-0677">Repeat</keyword>
<sequence length="756" mass="87019">MVEEFIKILEAARESYRACNIMHTQVNLNHAKQLLPEIDDEEQLIAYHKLSIKALIWLFGHEEQNATAVLNHFEYLESINHAEELDYVHATSFYGFCELPLFEKGLKKFPKSIGLKKNLARYFEHHREYDKAQACLKEAMDQAPHDLDALMDSQIFYQREAESLAGKGYADINESNIKRLVEVSGETYQSRFQQELLASDMAKSALTEHEMNCHLALNFARRGEWQQAGETWSVLSAKEAHNNNSLLAFAELNNMSRRYKDTFTLLDNYEAPKIAESFSSLDDAISKWQEKSPTNRQHSRALYLKGVALKAEGNAEQAIALYDQALEITPINTQAILGKARAYFSLEKYEESFNLINEAYEEGLSNAVYFNEYAEIYFGLRDTQRLYQILNRLHQTEVVTARTAYLMGVALYGGGDHKNSVEWLTKSLENFGSHADLANALYYRALAHRAKYDFSEAIKDTQGLFQFYQEGSPNYLHTLLLMGDMAYQLNALDKAYDYFAAVNQHQPVNGIYKLYMQLLIHDGYDQNSQFGKPENISELSLESLIHEPEDAIDYLVNAKVYAIFNMTEEAIAAYIQVADMGYKPDVYYYSAFNTAYAAKKYAAVVELYHKILEIVPTAFNDVLSAKWAFALYKLERYEETVKAYEEILYNFPSISDDLDSTIKWAKIIAESHYQLGHYDEAVKYLGIVCSRKKQLSYQDLFDFEKYLTSRNDYDPFTLYSLLKTLEEDGAELSEEQQDKLKKLESKLLNELVSADF</sequence>
<dbReference type="Gene3D" id="1.25.40.10">
    <property type="entry name" value="Tetratricopeptide repeat domain"/>
    <property type="match status" value="4"/>
</dbReference>
<keyword evidence="5" id="KW-1185">Reference proteome</keyword>
<evidence type="ECO:0000256" key="2">
    <source>
        <dbReference type="ARBA" id="ARBA00022803"/>
    </source>
</evidence>
<evidence type="ECO:0000313" key="5">
    <source>
        <dbReference type="Proteomes" id="UP000659388"/>
    </source>
</evidence>
<dbReference type="PANTHER" id="PTHR44943:SF8">
    <property type="entry name" value="TPR REPEAT-CONTAINING PROTEIN MJ0263"/>
    <property type="match status" value="1"/>
</dbReference>
<dbReference type="Proteomes" id="UP000659388">
    <property type="component" value="Unassembled WGS sequence"/>
</dbReference>
<dbReference type="EMBL" id="JAESIY010000009">
    <property type="protein sequence ID" value="MBL3657930.1"/>
    <property type="molecule type" value="Genomic_DNA"/>
</dbReference>
<keyword evidence="2 3" id="KW-0802">TPR repeat</keyword>
<dbReference type="SUPFAM" id="SSF48452">
    <property type="entry name" value="TPR-like"/>
    <property type="match status" value="2"/>
</dbReference>
<dbReference type="RefSeq" id="WP_202245712.1">
    <property type="nucleotide sequence ID" value="NZ_JAESIY010000009.1"/>
</dbReference>
<dbReference type="InterPro" id="IPR011990">
    <property type="entry name" value="TPR-like_helical_dom_sf"/>
</dbReference>
<gene>
    <name evidence="4" type="ORF">JL102_17395</name>
</gene>
<dbReference type="PANTHER" id="PTHR44943">
    <property type="entry name" value="CELLULOSE SYNTHASE OPERON PROTEIN C"/>
    <property type="match status" value="1"/>
</dbReference>
<evidence type="ECO:0008006" key="6">
    <source>
        <dbReference type="Google" id="ProtNLM"/>
    </source>
</evidence>
<dbReference type="SMART" id="SM00028">
    <property type="entry name" value="TPR"/>
    <property type="match status" value="9"/>
</dbReference>
<dbReference type="InterPro" id="IPR051685">
    <property type="entry name" value="Ycf3/AcsC/BcsC/TPR_MFPF"/>
</dbReference>
<dbReference type="AlphaFoldDB" id="A0A937FBQ1"/>
<name>A0A937FBQ1_9BACT</name>
<dbReference type="InterPro" id="IPR019734">
    <property type="entry name" value="TPR_rpt"/>
</dbReference>
<organism evidence="4 5">
    <name type="scientific">Fulvivirga sediminis</name>
    <dbReference type="NCBI Taxonomy" id="2803949"/>
    <lineage>
        <taxon>Bacteria</taxon>
        <taxon>Pseudomonadati</taxon>
        <taxon>Bacteroidota</taxon>
        <taxon>Cytophagia</taxon>
        <taxon>Cytophagales</taxon>
        <taxon>Fulvivirgaceae</taxon>
        <taxon>Fulvivirga</taxon>
    </lineage>
</organism>
<feature type="repeat" description="TPR" evidence="3">
    <location>
        <begin position="299"/>
        <end position="332"/>
    </location>
</feature>
<accession>A0A937FBQ1</accession>
<evidence type="ECO:0000256" key="3">
    <source>
        <dbReference type="PROSITE-ProRule" id="PRU00339"/>
    </source>
</evidence>
<dbReference type="Pfam" id="PF14559">
    <property type="entry name" value="TPR_19"/>
    <property type="match status" value="1"/>
</dbReference>
<protein>
    <recommendedName>
        <fullName evidence="6">Tetratricopeptide repeat protein</fullName>
    </recommendedName>
</protein>